<evidence type="ECO:0000313" key="4">
    <source>
        <dbReference type="EMBL" id="CAF9924797.1"/>
    </source>
</evidence>
<dbReference type="Gene3D" id="3.30.830.10">
    <property type="entry name" value="Metalloenzyme, LuxS/M16 peptidase-like"/>
    <property type="match status" value="4"/>
</dbReference>
<proteinExistence type="predicted"/>
<dbReference type="Pfam" id="PF05193">
    <property type="entry name" value="Peptidase_M16_C"/>
    <property type="match status" value="1"/>
</dbReference>
<dbReference type="PANTHER" id="PTHR43016:SF16">
    <property type="entry name" value="METALLOPROTEASE, PUTATIVE (AFU_ORTHOLOGUE AFUA_4G07610)-RELATED"/>
    <property type="match status" value="1"/>
</dbReference>
<dbReference type="InterPro" id="IPR011765">
    <property type="entry name" value="Pept_M16_N"/>
</dbReference>
<dbReference type="GO" id="GO:0046872">
    <property type="term" value="F:metal ion binding"/>
    <property type="evidence" value="ECO:0007669"/>
    <property type="project" value="InterPro"/>
</dbReference>
<dbReference type="FunFam" id="3.30.830.10:FF:000031">
    <property type="entry name" value="Putative zinc metalloprotease"/>
    <property type="match status" value="1"/>
</dbReference>
<feature type="compositionally biased region" description="Acidic residues" evidence="1">
    <location>
        <begin position="1022"/>
        <end position="1068"/>
    </location>
</feature>
<dbReference type="PANTHER" id="PTHR43016">
    <property type="entry name" value="PRESEQUENCE PROTEASE"/>
    <property type="match status" value="1"/>
</dbReference>
<dbReference type="Pfam" id="PF00675">
    <property type="entry name" value="Peptidase_M16"/>
    <property type="match status" value="1"/>
</dbReference>
<dbReference type="InterPro" id="IPR011249">
    <property type="entry name" value="Metalloenz_LuxS/M16"/>
</dbReference>
<dbReference type="EMBL" id="CAJPDR010000195">
    <property type="protein sequence ID" value="CAF9924797.1"/>
    <property type="molecule type" value="Genomic_DNA"/>
</dbReference>
<evidence type="ECO:0008006" key="6">
    <source>
        <dbReference type="Google" id="ProtNLM"/>
    </source>
</evidence>
<dbReference type="InterPro" id="IPR007863">
    <property type="entry name" value="Peptidase_M16_C"/>
</dbReference>
<comment type="caution">
    <text evidence="4">The sequence shown here is derived from an EMBL/GenBank/DDBJ whole genome shotgun (WGS) entry which is preliminary data.</text>
</comment>
<feature type="domain" description="Peptidase M16 C-terminal" evidence="3">
    <location>
        <begin position="202"/>
        <end position="383"/>
    </location>
</feature>
<evidence type="ECO:0000259" key="3">
    <source>
        <dbReference type="Pfam" id="PF05193"/>
    </source>
</evidence>
<evidence type="ECO:0000313" key="5">
    <source>
        <dbReference type="Proteomes" id="UP000664203"/>
    </source>
</evidence>
<sequence length="1068" mass="119711">MTSVPGKPKASSHFKQIQCFSTEYSATTLTQYESARTGMRAVLVDREGPRVDGFFTLATEIHDDSGAPHTLEHLCFMGSRSYRYKGLLEKLSSRAYSEINAWTATDHTAYELHSAGWTAFSQILPVYLEHIILPTLTDAVCYTEIHHVDGSGKDAGVAYSEVQAEENSKASLMWRKSKLLIYPEGVGFRSETFGMMDSLRVLSADRIREYHREMYQPKNLCLIIMGDIDHTDFKDVLDRFEDTILEEIPSPNAPFKRPWFDSKRPPTHADSVTEFVDFPEANESSGEILISFLGPSSTNKLHCGALNVLLRYLAGSSASVLEHTLVEKEQIASGVYYETEYRPSILVQFTLASVATENLEQVAARFLELLRETAAEPLNLEYMKDCIKRERRQVKFYAETSAQFFTGPIINDFLFGNRDESMLKENLGNLTEYDILETWDDIQWRHWLRIWLAEAHHAIVIGRPSADQSEKIESEEQARIAARKQRLGTEGLQELKAKLVAAQTLNNKEIPKEVIGRFEVPDTASITFIKTATARSGSARDMGLLQNPAQNVIDRDKDLAHFVHFEHVQSNFVQIVMVLGTEVVPVPLRPLLAIYMDNFFNTPMIRNGKKIGFEQMIMELERDTVDYGMESGQAIGNPETITIKLQVEVEKYQTAIQWLRDLIFSSIFDIERIRSITTRLLAEVPDEKRGGEDMCYAAELMIGTAPSSITRACSTLVGAVQLKRVKLLLKRNPDVILDNLEDIRTALFQPSNWRVSVVANVERLEQPVTSWNTLIRGLDNSKPLRPLDSRLSRLSRQGRSPGDTAYVIPIPSVDSSYAIAVSKGPSSYKDPVLPALMIVTSFLNTFEGPLNNATRGPGLAYDVRLQYHLTSGQVSLSIDRAANALGAFVACKEVVQAFVSGKTELDTFSLEGAISSIVYGFANAEATVLCAAESSFIRQVIRGLPKDWPTIILGQIRQVRVEEILDVMRDVVLPVFEGKTANLFVTCAPVMEKELAAGFREIGFETEVKPLDFFQDGYGSEGGEDADEDEDDDDQDEEDDDDDDQDEEDEDEDEHGGEDEEDDESSEG</sequence>
<protein>
    <recommendedName>
        <fullName evidence="6">Zinc metalloprotease</fullName>
    </recommendedName>
</protein>
<evidence type="ECO:0000259" key="2">
    <source>
        <dbReference type="Pfam" id="PF00675"/>
    </source>
</evidence>
<dbReference type="SUPFAM" id="SSF63411">
    <property type="entry name" value="LuxS/MPP-like metallohydrolase"/>
    <property type="match status" value="4"/>
</dbReference>
<organism evidence="4 5">
    <name type="scientific">Alectoria fallacina</name>
    <dbReference type="NCBI Taxonomy" id="1903189"/>
    <lineage>
        <taxon>Eukaryota</taxon>
        <taxon>Fungi</taxon>
        <taxon>Dikarya</taxon>
        <taxon>Ascomycota</taxon>
        <taxon>Pezizomycotina</taxon>
        <taxon>Lecanoromycetes</taxon>
        <taxon>OSLEUM clade</taxon>
        <taxon>Lecanoromycetidae</taxon>
        <taxon>Lecanorales</taxon>
        <taxon>Lecanorineae</taxon>
        <taxon>Parmeliaceae</taxon>
        <taxon>Alectoria</taxon>
    </lineage>
</organism>
<accession>A0A8H3FL34</accession>
<dbReference type="AlphaFoldDB" id="A0A8H3FL34"/>
<evidence type="ECO:0000256" key="1">
    <source>
        <dbReference type="SAM" id="MobiDB-lite"/>
    </source>
</evidence>
<feature type="domain" description="Peptidase M16 N-terminal" evidence="2">
    <location>
        <begin position="62"/>
        <end position="142"/>
    </location>
</feature>
<dbReference type="FunFam" id="3.30.830.10:FF:000015">
    <property type="entry name" value="Putative zinc metalloprotease"/>
    <property type="match status" value="1"/>
</dbReference>
<dbReference type="Proteomes" id="UP000664203">
    <property type="component" value="Unassembled WGS sequence"/>
</dbReference>
<name>A0A8H3FL34_9LECA</name>
<keyword evidence="5" id="KW-1185">Reference proteome</keyword>
<feature type="region of interest" description="Disordered" evidence="1">
    <location>
        <begin position="1013"/>
        <end position="1068"/>
    </location>
</feature>
<dbReference type="OrthoDB" id="4953at2759"/>
<gene>
    <name evidence="4" type="ORF">ALECFALPRED_002833</name>
</gene>
<reference evidence="4" key="1">
    <citation type="submission" date="2021-03" db="EMBL/GenBank/DDBJ databases">
        <authorList>
            <person name="Tagirdzhanova G."/>
        </authorList>
    </citation>
    <scope>NUCLEOTIDE SEQUENCE</scope>
</reference>